<comment type="similarity">
    <text evidence="16 19">Belongs to the calcium channel alpha-1 subunit (TC 1.A.1.11) family.</text>
</comment>
<evidence type="ECO:0000256" key="11">
    <source>
        <dbReference type="ARBA" id="ARBA00023065"/>
    </source>
</evidence>
<evidence type="ECO:0000256" key="15">
    <source>
        <dbReference type="ARBA" id="ARBA00057587"/>
    </source>
</evidence>
<evidence type="ECO:0000313" key="23">
    <source>
        <dbReference type="EMBL" id="OQO12291.1"/>
    </source>
</evidence>
<keyword evidence="10 21" id="KW-1133">Transmembrane helix</keyword>
<dbReference type="Pfam" id="PF00520">
    <property type="entry name" value="Ion_trans"/>
    <property type="match status" value="4"/>
</dbReference>
<dbReference type="SUPFAM" id="SSF81324">
    <property type="entry name" value="Voltage-gated potassium channels"/>
    <property type="match status" value="4"/>
</dbReference>
<organism evidence="23 24">
    <name type="scientific">Cryoendolithus antarcticus</name>
    <dbReference type="NCBI Taxonomy" id="1507870"/>
    <lineage>
        <taxon>Eukaryota</taxon>
        <taxon>Fungi</taxon>
        <taxon>Dikarya</taxon>
        <taxon>Ascomycota</taxon>
        <taxon>Pezizomycotina</taxon>
        <taxon>Dothideomycetes</taxon>
        <taxon>Dothideomycetidae</taxon>
        <taxon>Cladosporiales</taxon>
        <taxon>Cladosporiaceae</taxon>
        <taxon>Cryoendolithus</taxon>
    </lineage>
</organism>
<dbReference type="PROSITE" id="PS50222">
    <property type="entry name" value="EF_HAND_2"/>
    <property type="match status" value="1"/>
</dbReference>
<dbReference type="InterPro" id="IPR027359">
    <property type="entry name" value="Volt_channel_dom_sf"/>
</dbReference>
<feature type="compositionally biased region" description="Basic and acidic residues" evidence="20">
    <location>
        <begin position="37"/>
        <end position="51"/>
    </location>
</feature>
<evidence type="ECO:0000313" key="24">
    <source>
        <dbReference type="Proteomes" id="UP000192596"/>
    </source>
</evidence>
<sequence>MASEGDEASQHRRGHSDNGIPLQTLGASGLPITTDLNRNDTHRRTLSDRGRALFASNRQAAARRERDGRYAPIREGSPSPPLRTGGAGGPLSPQVFVSSPSGERARVPDEDDEAPFSPMLDTGAFQAAIGFAGLSFNAGPSSPEEEQYDDVEDTPPRNSRGARASRDILPRLSTSAESATGTLPVTLNDGPEFFSPGGHDEDEDDTIPLNDNAERRTSDLLSPSTPHGQRHDRDRRPSSHLSVKFPSSLRPKRSQRHSRGRSDNGARLGDDLHDLEDGSHTTGSSVGNSSSGRERSLSPSSGGLSLQRTGTMLRKMSQRVVNLSHEPEVEPEVRRKSSVKQEADEHAPTTPLGEQNFQLHNLDGHSSPTIEKTRSPVSVQMSAELPARDWNPLRGKSLGIFTKDSRVRKGLLEFLVHPIIEPLILLLIVVQAVILAVDAARDVYTNPRPSTWGNKWTDYTLLGIFGVYTIETTIKIIVSGFILNPEEYSTIDRRLGLRLALSKKANEMFALHRKPSMKHAHVPLTDEPAPPSLLRSFTAQGMVGSEDVPGGSRAAQKKRLAHRAYLRHSFNRLDFVAVVSFWISFLLGAMGIEWGYRLYVFRMMSCLRILRLLNITSGTSVILRSLKRAAPTLLNVAILISFFWLLFAIVGVQSFKSSLRRTCVWDGSQANPQTANYTANAIGSFQFCGGWKAANSTDQPWLTADGIWGANEAKGYICPVGSWCVEGGNPYNNTVSFDNIGNSLEMVFVIMTSNTFSDIMYYLTDSDYLAAAIFYAIGIMIMSLWLINLLIAVITSSFQVIREESSRSAFMAVDHAPTDLETHEASKKRKRLNSLQRFYGSSKWIWIAVIVYGLVVQSLRHSTMSPGLAAFIDASELGVTLVLDGEIILRFACDWRGFRHQKANWVDLTLAVITSVLQLPVIHRSGAPYAWLSVFQILRIYRVVLAVRITRDLIMLVLRHVSGIANLILFVFLLTFLAAIFATQLFRGTLPEQDDTGTQLDITFATIYNAFLGMYQILSSENWTVIMYNVTRFSVAWDMAWIGAAFFILWFILGNFIVLNMFIAVIQENFDISEDQKRLQQVRSFLQQKEMGSSSHGTLSLSRIFNLGQARRQDPLDFGSAATEMLLDPKVVKDFLDEIEDEDSGDSQPSSANMKRLPTMHLGTTAPGFWSSVYGKTVGRFFKGEPNPFYSRPQFSKPFDQLDPRTLAREVWGAEQARKVTQKDYLRAHPTYNKSLYLFKPDNAIRRACQRLVGPGRGSERIQGAAPNPMLWYISSAFLYVAIVAMVLIACITTPLYQKEYFDKHGYITMNWFMLADIGFAALFTLEAIIKVIADGFFFTPNAYLRSSWGFIDGVVLVTLWTNVIASLYGPGDGSRAVGAFKALRALRLLNVSDSARDTFHSIIVLGGWKVVSAAFVSLSLLIPFAVYGLNLFAGQMMSCNDGNDSIYNLTDCVGEFISSPYGWDVLAPRVVENSYFDFDSFGGSLFILFQIVSQEGWVDVMNAAESITGIFTQPSLFASQGNAIFFVVFNLLGAVFVLTLFVSVFMRNYTEQTGVAFLTTDQRSWLELRKLLRQVAPSKRPNHKKEVASWQKWCYRRATTKTGGWQRGVTVVLCLHLALLCTEYYPEPKWWSITRDIIFMAFTLLYIANIVIRIIGLSWTRFRKSAWDVYSLIAVSATVISTILLWVNFENTNFGQVHKIFLVSLALLLIPRNNQLDQLFKTAAASLTSIVNLLATWFVLFLVFAIALTQTFGLTRFAENETGNINVRTVPKALILLFRTSVGEGWNQVMEDYASVVPPYCTVGEKFYDGDCGSPEWARAIFILWNILSMYIFVNLFISLIYESFSYVYQRSSGLSIISREEIRRFKQAWAEFDPDGTGYISKDVFPRFLGELSGVFEMRIYDGDYTVGALIQSCRKQTLYRTTSLPLDGASIHESNEIDLEKLNAKLNEIPVHEIRRRRARTNIFYEEILNSADLDRGIPFNALLMILAHYKVISDNKSLKLDEFLRRRARLQRVEQAVNRNVVAGFFDTLYWSRKFRRAIDGKQAARMTAVPTFGVPEIFVHDMEGDDISHAKAFANIPSVSVTPVDGENPWHAPGPSSLGIDRSPSGSGTGSDAGSHVPSSGEAAGGLRNRSSSIQMSPQPSPTTEGFPTYLRPSHRPTASQSSIQPDWHFAAALENAGTGVSPPGSPRSSEGGARSRAGSAVSQGDMMGMFGSSAWGESVRRSATQRKGSEGRSSGAG</sequence>
<keyword evidence="3" id="KW-1003">Cell membrane</keyword>
<feature type="compositionally biased region" description="Polar residues" evidence="20">
    <location>
        <begin position="172"/>
        <end position="185"/>
    </location>
</feature>
<feature type="transmembrane region" description="Helical" evidence="21">
    <location>
        <begin position="423"/>
        <end position="440"/>
    </location>
</feature>
<dbReference type="InterPro" id="IPR005821">
    <property type="entry name" value="Ion_trans_dom"/>
</dbReference>
<evidence type="ECO:0000256" key="19">
    <source>
        <dbReference type="RuleBase" id="RU003808"/>
    </source>
</evidence>
<feature type="region of interest" description="Disordered" evidence="20">
    <location>
        <begin position="134"/>
        <end position="308"/>
    </location>
</feature>
<feature type="transmembrane region" description="Helical" evidence="21">
    <location>
        <begin position="838"/>
        <end position="856"/>
    </location>
</feature>
<evidence type="ECO:0000256" key="8">
    <source>
        <dbReference type="ARBA" id="ARBA00022837"/>
    </source>
</evidence>
<keyword evidence="8 18" id="KW-0106">Calcium</keyword>
<proteinExistence type="inferred from homology"/>
<dbReference type="GO" id="GO:0098703">
    <property type="term" value="P:calcium ion import across plasma membrane"/>
    <property type="evidence" value="ECO:0007669"/>
    <property type="project" value="TreeGrafter"/>
</dbReference>
<evidence type="ECO:0000256" key="9">
    <source>
        <dbReference type="ARBA" id="ARBA00022882"/>
    </source>
</evidence>
<dbReference type="InterPro" id="IPR050599">
    <property type="entry name" value="VDCC_alpha-1_subunit"/>
</dbReference>
<dbReference type="GO" id="GO:0005891">
    <property type="term" value="C:voltage-gated calcium channel complex"/>
    <property type="evidence" value="ECO:0007669"/>
    <property type="project" value="InterPro"/>
</dbReference>
<keyword evidence="5 19" id="KW-0109">Calcium transport</keyword>
<reference evidence="24" key="1">
    <citation type="submission" date="2017-03" db="EMBL/GenBank/DDBJ databases">
        <title>Genomes of endolithic fungi from Antarctica.</title>
        <authorList>
            <person name="Coleine C."/>
            <person name="Masonjones S."/>
            <person name="Stajich J.E."/>
        </authorList>
    </citation>
    <scope>NUCLEOTIDE SEQUENCE [LARGE SCALE GENOMIC DNA]</scope>
    <source>
        <strain evidence="24">CCFEE 5527</strain>
    </source>
</reference>
<evidence type="ECO:0000256" key="7">
    <source>
        <dbReference type="ARBA" id="ARBA00022692"/>
    </source>
</evidence>
<evidence type="ECO:0000256" key="21">
    <source>
        <dbReference type="SAM" id="Phobius"/>
    </source>
</evidence>
<accession>A0A1V8TM10</accession>
<feature type="compositionally biased region" description="Low complexity" evidence="20">
    <location>
        <begin position="280"/>
        <end position="308"/>
    </location>
</feature>
<feature type="transmembrane region" description="Helical" evidence="21">
    <location>
        <begin position="961"/>
        <end position="982"/>
    </location>
</feature>
<dbReference type="FunFam" id="1.10.287.70:FF:000093">
    <property type="entry name" value="Calcium channel subunit Cch1"/>
    <property type="match status" value="1"/>
</dbReference>
<evidence type="ECO:0000256" key="1">
    <source>
        <dbReference type="ARBA" id="ARBA00004651"/>
    </source>
</evidence>
<evidence type="ECO:0000256" key="4">
    <source>
        <dbReference type="ARBA" id="ARBA00022553"/>
    </source>
</evidence>
<evidence type="ECO:0000256" key="5">
    <source>
        <dbReference type="ARBA" id="ARBA00022568"/>
    </source>
</evidence>
<evidence type="ECO:0000256" key="2">
    <source>
        <dbReference type="ARBA" id="ARBA00022448"/>
    </source>
</evidence>
<feature type="transmembrane region" description="Helical" evidence="21">
    <location>
        <begin position="1668"/>
        <end position="1688"/>
    </location>
</feature>
<dbReference type="InterPro" id="IPR002048">
    <property type="entry name" value="EF_hand_dom"/>
</dbReference>
<dbReference type="FunCoup" id="A0A1V8TM10">
    <property type="interactions" value="199"/>
</dbReference>
<feature type="transmembrane region" description="Helical" evidence="21">
    <location>
        <begin position="1039"/>
        <end position="1066"/>
    </location>
</feature>
<feature type="transmembrane region" description="Helical" evidence="21">
    <location>
        <begin position="769"/>
        <end position="794"/>
    </location>
</feature>
<dbReference type="STRING" id="1507870.A0A1V8TM10"/>
<evidence type="ECO:0000256" key="20">
    <source>
        <dbReference type="SAM" id="MobiDB-lite"/>
    </source>
</evidence>
<evidence type="ECO:0000256" key="13">
    <source>
        <dbReference type="ARBA" id="ARBA00023180"/>
    </source>
</evidence>
<feature type="transmembrane region" description="Helical" evidence="21">
    <location>
        <begin position="1349"/>
        <end position="1369"/>
    </location>
</feature>
<dbReference type="EMBL" id="NAJO01000005">
    <property type="protein sequence ID" value="OQO12291.1"/>
    <property type="molecule type" value="Genomic_DNA"/>
</dbReference>
<feature type="transmembrane region" description="Helical" evidence="21">
    <location>
        <begin position="929"/>
        <end position="949"/>
    </location>
</feature>
<feature type="transmembrane region" description="Helical" evidence="21">
    <location>
        <begin position="1724"/>
        <end position="1749"/>
    </location>
</feature>
<feature type="region of interest" description="Disordered" evidence="20">
    <location>
        <begin position="2181"/>
        <end position="2243"/>
    </location>
</feature>
<dbReference type="InterPro" id="IPR002077">
    <property type="entry name" value="VDCCAlpha1"/>
</dbReference>
<feature type="binding site" evidence="18">
    <location>
        <position position="1496"/>
    </location>
    <ligand>
        <name>Ca(2+)</name>
        <dbReference type="ChEBI" id="CHEBI:29108"/>
    </ligand>
</feature>
<dbReference type="PANTHER" id="PTHR45628:SF7">
    <property type="entry name" value="VOLTAGE-DEPENDENT CALCIUM CHANNEL TYPE A SUBUNIT ALPHA-1"/>
    <property type="match status" value="1"/>
</dbReference>
<dbReference type="Gene3D" id="1.10.287.70">
    <property type="match status" value="4"/>
</dbReference>
<evidence type="ECO:0000256" key="10">
    <source>
        <dbReference type="ARBA" id="ARBA00022989"/>
    </source>
</evidence>
<feature type="transmembrane region" description="Helical" evidence="21">
    <location>
        <begin position="1403"/>
        <end position="1428"/>
    </location>
</feature>
<dbReference type="Proteomes" id="UP000192596">
    <property type="component" value="Unassembled WGS sequence"/>
</dbReference>
<feature type="compositionally biased region" description="Low complexity" evidence="20">
    <location>
        <begin position="2183"/>
        <end position="2210"/>
    </location>
</feature>
<feature type="transmembrane region" description="Helical" evidence="21">
    <location>
        <begin position="1524"/>
        <end position="1546"/>
    </location>
</feature>
<evidence type="ECO:0000256" key="12">
    <source>
        <dbReference type="ARBA" id="ARBA00023136"/>
    </source>
</evidence>
<evidence type="ECO:0000256" key="6">
    <source>
        <dbReference type="ARBA" id="ARBA00022673"/>
    </source>
</evidence>
<feature type="compositionally biased region" description="Polar residues" evidence="20">
    <location>
        <begin position="352"/>
        <end position="376"/>
    </location>
</feature>
<keyword evidence="6 19" id="KW-0107">Calcium channel</keyword>
<dbReference type="GO" id="GO:0008331">
    <property type="term" value="F:high voltage-gated calcium channel activity"/>
    <property type="evidence" value="ECO:0007669"/>
    <property type="project" value="TreeGrafter"/>
</dbReference>
<keyword evidence="11" id="KW-0406">Ion transport</keyword>
<evidence type="ECO:0000256" key="16">
    <source>
        <dbReference type="ARBA" id="ARBA00061395"/>
    </source>
</evidence>
<feature type="transmembrane region" description="Helical" evidence="21">
    <location>
        <begin position="1638"/>
        <end position="1656"/>
    </location>
</feature>
<keyword evidence="13" id="KW-0325">Glycoprotein</keyword>
<keyword evidence="24" id="KW-1185">Reference proteome</keyword>
<dbReference type="FunFam" id="1.20.120.350:FF:000098">
    <property type="entry name" value="Calcium channel subunit Cch1"/>
    <property type="match status" value="1"/>
</dbReference>
<comment type="subcellular location">
    <subcellularLocation>
        <location evidence="1">Cell membrane</location>
        <topology evidence="1">Multi-pass membrane protein</topology>
    </subcellularLocation>
    <subcellularLocation>
        <location evidence="19">Membrane</location>
        <topology evidence="19">Multi-pass membrane protein</topology>
    </subcellularLocation>
</comment>
<protein>
    <recommendedName>
        <fullName evidence="17">Calcium-channel protein CCH1</fullName>
    </recommendedName>
</protein>
<feature type="transmembrane region" description="Helical" evidence="21">
    <location>
        <begin position="1818"/>
        <end position="1843"/>
    </location>
</feature>
<comment type="caution">
    <text evidence="23">The sequence shown here is derived from an EMBL/GenBank/DDBJ whole genome shotgun (WGS) entry which is preliminary data.</text>
</comment>
<feature type="region of interest" description="Disordered" evidence="20">
    <location>
        <begin position="1"/>
        <end position="119"/>
    </location>
</feature>
<feature type="transmembrane region" description="Helical" evidence="21">
    <location>
        <begin position="461"/>
        <end position="483"/>
    </location>
</feature>
<dbReference type="Gene3D" id="1.10.238.10">
    <property type="entry name" value="EF-hand"/>
    <property type="match status" value="1"/>
</dbReference>
<dbReference type="SUPFAM" id="SSF47473">
    <property type="entry name" value="EF-hand"/>
    <property type="match status" value="1"/>
</dbReference>
<feature type="transmembrane region" description="Helical" evidence="21">
    <location>
        <begin position="1002"/>
        <end position="1018"/>
    </location>
</feature>
<dbReference type="FunFam" id="1.20.120.350:FF:000079">
    <property type="entry name" value="Calcium channel subunit Cch1"/>
    <property type="match status" value="1"/>
</dbReference>
<dbReference type="InParanoid" id="A0A1V8TM10"/>
<feature type="transmembrane region" description="Helical" evidence="21">
    <location>
        <begin position="1606"/>
        <end position="1626"/>
    </location>
</feature>
<keyword evidence="4" id="KW-0597">Phosphoprotein</keyword>
<dbReference type="Gene3D" id="1.20.120.350">
    <property type="entry name" value="Voltage-gated potassium channels. Chain C"/>
    <property type="match status" value="4"/>
</dbReference>
<evidence type="ECO:0000259" key="22">
    <source>
        <dbReference type="PROSITE" id="PS50222"/>
    </source>
</evidence>
<keyword evidence="12 21" id="KW-0472">Membrane</keyword>
<feature type="transmembrane region" description="Helical" evidence="21">
    <location>
        <begin position="575"/>
        <end position="596"/>
    </location>
</feature>
<keyword evidence="9 19" id="KW-0851">Voltage-gated channel</keyword>
<keyword evidence="18" id="KW-0479">Metal-binding</keyword>
<evidence type="ECO:0000256" key="14">
    <source>
        <dbReference type="ARBA" id="ARBA00023303"/>
    </source>
</evidence>
<gene>
    <name evidence="23" type="ORF">B0A48_02932</name>
</gene>
<feature type="transmembrane region" description="Helical" evidence="21">
    <location>
        <begin position="632"/>
        <end position="652"/>
    </location>
</feature>
<keyword evidence="2" id="KW-0813">Transport</keyword>
<name>A0A1V8TM10_9PEZI</name>
<feature type="region of interest" description="Disordered" evidence="20">
    <location>
        <begin position="320"/>
        <end position="376"/>
    </location>
</feature>
<comment type="function">
    <text evidence="15">Voltage-gated, high-affinity calcium channel that functions together with MID1 to mediate calcium entry into cells. Required during conditions of environmental stress.</text>
</comment>
<feature type="compositionally biased region" description="Basic and acidic residues" evidence="20">
    <location>
        <begin position="260"/>
        <end position="279"/>
    </location>
</feature>
<dbReference type="GO" id="GO:0005509">
    <property type="term" value="F:calcium ion binding"/>
    <property type="evidence" value="ECO:0007669"/>
    <property type="project" value="InterPro"/>
</dbReference>
<feature type="domain" description="EF-hand" evidence="22">
    <location>
        <begin position="1862"/>
        <end position="1897"/>
    </location>
</feature>
<keyword evidence="14" id="KW-0407">Ion channel</keyword>
<dbReference type="OrthoDB" id="416585at2759"/>
<evidence type="ECO:0000256" key="18">
    <source>
        <dbReference type="PIRSR" id="PIRSR602077-1"/>
    </source>
</evidence>
<evidence type="ECO:0000256" key="17">
    <source>
        <dbReference type="ARBA" id="ARBA00067459"/>
    </source>
</evidence>
<feature type="compositionally biased region" description="Acidic residues" evidence="20">
    <location>
        <begin position="143"/>
        <end position="153"/>
    </location>
</feature>
<dbReference type="InterPro" id="IPR011992">
    <property type="entry name" value="EF-hand-dom_pair"/>
</dbReference>
<dbReference type="PANTHER" id="PTHR45628">
    <property type="entry name" value="VOLTAGE-DEPENDENT CALCIUM CHANNEL TYPE A SUBUNIT ALPHA-1"/>
    <property type="match status" value="1"/>
</dbReference>
<keyword evidence="7 21" id="KW-0812">Transmembrane</keyword>
<feature type="compositionally biased region" description="Basic and acidic residues" evidence="20">
    <location>
        <begin position="325"/>
        <end position="347"/>
    </location>
</feature>
<dbReference type="FunFam" id="1.10.287.70:FF:000118">
    <property type="entry name" value="Calcium channel subunit Cch1"/>
    <property type="match status" value="1"/>
</dbReference>
<evidence type="ECO:0000256" key="3">
    <source>
        <dbReference type="ARBA" id="ARBA00022475"/>
    </source>
</evidence>
<feature type="compositionally biased region" description="Basic residues" evidence="20">
    <location>
        <begin position="250"/>
        <end position="259"/>
    </location>
</feature>
<dbReference type="FunFam" id="1.20.120.350:FF:000063">
    <property type="entry name" value="Calcium channel subunit Cch1"/>
    <property type="match status" value="1"/>
</dbReference>
<dbReference type="PRINTS" id="PR00167">
    <property type="entry name" value="CACHANNEL"/>
</dbReference>
<feature type="region of interest" description="Disordered" evidence="20">
    <location>
        <begin position="2087"/>
        <end position="2168"/>
    </location>
</feature>
<feature type="transmembrane region" description="Helical" evidence="21">
    <location>
        <begin position="1312"/>
        <end position="1334"/>
    </location>
</feature>
<feature type="transmembrane region" description="Helical" evidence="21">
    <location>
        <begin position="1270"/>
        <end position="1292"/>
    </location>
</feature>